<gene>
    <name evidence="1" type="ORF">NPIL_271231</name>
</gene>
<evidence type="ECO:0000313" key="1">
    <source>
        <dbReference type="EMBL" id="GFS84942.1"/>
    </source>
</evidence>
<accession>A0A8X6T9Q6</accession>
<name>A0A8X6T9Q6_NEPPI</name>
<sequence>MLLRCSYWSAHQQRLRRHPSPPVIVYFFALDHSLTIRNRTNGVSGPVRKIFCPCANEELWQCYLRFGTITLAAKYALAALSPFWYNNISSKERFGNQRTIVTVSEPVLPVLFICYYCLLSCPLCKFCPPELRSD</sequence>
<keyword evidence="2" id="KW-1185">Reference proteome</keyword>
<dbReference type="Proteomes" id="UP000887013">
    <property type="component" value="Unassembled WGS sequence"/>
</dbReference>
<evidence type="ECO:0000313" key="2">
    <source>
        <dbReference type="Proteomes" id="UP000887013"/>
    </source>
</evidence>
<proteinExistence type="predicted"/>
<organism evidence="1 2">
    <name type="scientific">Nephila pilipes</name>
    <name type="common">Giant wood spider</name>
    <name type="synonym">Nephila maculata</name>
    <dbReference type="NCBI Taxonomy" id="299642"/>
    <lineage>
        <taxon>Eukaryota</taxon>
        <taxon>Metazoa</taxon>
        <taxon>Ecdysozoa</taxon>
        <taxon>Arthropoda</taxon>
        <taxon>Chelicerata</taxon>
        <taxon>Arachnida</taxon>
        <taxon>Araneae</taxon>
        <taxon>Araneomorphae</taxon>
        <taxon>Entelegynae</taxon>
        <taxon>Araneoidea</taxon>
        <taxon>Nephilidae</taxon>
        <taxon>Nephila</taxon>
    </lineage>
</organism>
<reference evidence="1" key="1">
    <citation type="submission" date="2020-08" db="EMBL/GenBank/DDBJ databases">
        <title>Multicomponent nature underlies the extraordinary mechanical properties of spider dragline silk.</title>
        <authorList>
            <person name="Kono N."/>
            <person name="Nakamura H."/>
            <person name="Mori M."/>
            <person name="Yoshida Y."/>
            <person name="Ohtoshi R."/>
            <person name="Malay A.D."/>
            <person name="Moran D.A.P."/>
            <person name="Tomita M."/>
            <person name="Numata K."/>
            <person name="Arakawa K."/>
        </authorList>
    </citation>
    <scope>NUCLEOTIDE SEQUENCE</scope>
</reference>
<protein>
    <submittedName>
        <fullName evidence="1">Uncharacterized protein</fullName>
    </submittedName>
</protein>
<dbReference type="EMBL" id="BMAW01052253">
    <property type="protein sequence ID" value="GFS84942.1"/>
    <property type="molecule type" value="Genomic_DNA"/>
</dbReference>
<comment type="caution">
    <text evidence="1">The sequence shown here is derived from an EMBL/GenBank/DDBJ whole genome shotgun (WGS) entry which is preliminary data.</text>
</comment>
<dbReference type="AlphaFoldDB" id="A0A8X6T9Q6"/>